<keyword evidence="2" id="KW-1185">Reference proteome</keyword>
<dbReference type="Proteomes" id="UP000605427">
    <property type="component" value="Unassembled WGS sequence"/>
</dbReference>
<dbReference type="PANTHER" id="PTHR45752:SF187">
    <property type="entry name" value="LEUCINE-RICH REPEAT AND IQ DOMAIN-CONTAINING PROTEIN 4"/>
    <property type="match status" value="1"/>
</dbReference>
<dbReference type="PANTHER" id="PTHR45752">
    <property type="entry name" value="LEUCINE-RICH REPEAT-CONTAINING"/>
    <property type="match status" value="1"/>
</dbReference>
<evidence type="ECO:0008006" key="3">
    <source>
        <dbReference type="Google" id="ProtNLM"/>
    </source>
</evidence>
<dbReference type="InterPro" id="IPR032675">
    <property type="entry name" value="LRR_dom_sf"/>
</dbReference>
<sequence length="370" mass="42896">MHMLIYNDPSGEAYRKLIDYMTARTVTFSLKGPRIRRFPEPDEPPIPEWPLLEEIRPYFVEERVEPCEYGHDDEHGVYRDYSYDDIFWHYRCCAETADFLKKTTNHLFGWNHPALPEDLCFWNEKRMYVMGATSHEDIATIHTVPGEVEKLYHEIPGVFIIEYSAFRDPLHMLELTRHHRHDRLELMGPGAAEALGRVDELPWLRVLEVHDETLEKLPESLFAVEKLRYLTLCTRNLHSLPANIARLQNLRSLEITNVPLLPEGVAHTQKSTAGSKDWKLLPKEQLALTSLPPEIGLLKRLRSLTINYTGLRELPESFAGLRNLRRLDLSDNLLENENPDILKKLPKLKSAYTARDSGSYSGPHSQGYFE</sequence>
<dbReference type="EMBL" id="BMDD01000003">
    <property type="protein sequence ID" value="GGH79413.1"/>
    <property type="molecule type" value="Genomic_DNA"/>
</dbReference>
<dbReference type="SUPFAM" id="SSF52047">
    <property type="entry name" value="RNI-like"/>
    <property type="match status" value="1"/>
</dbReference>
<gene>
    <name evidence="1" type="ORF">GCM10007362_26170</name>
</gene>
<reference evidence="2" key="1">
    <citation type="journal article" date="2019" name="Int. J. Syst. Evol. Microbiol.">
        <title>The Global Catalogue of Microorganisms (GCM) 10K type strain sequencing project: providing services to taxonomists for standard genome sequencing and annotation.</title>
        <authorList>
            <consortium name="The Broad Institute Genomics Platform"/>
            <consortium name="The Broad Institute Genome Sequencing Center for Infectious Disease"/>
            <person name="Wu L."/>
            <person name="Ma J."/>
        </authorList>
    </citation>
    <scope>NUCLEOTIDE SEQUENCE [LARGE SCALE GENOMIC DNA]</scope>
    <source>
        <strain evidence="2">CCM 8702</strain>
    </source>
</reference>
<name>A0ABQ1ZU65_9BACL</name>
<dbReference type="Gene3D" id="3.80.10.10">
    <property type="entry name" value="Ribonuclease Inhibitor"/>
    <property type="match status" value="1"/>
</dbReference>
<organism evidence="1 2">
    <name type="scientific">Saccharibacillus endophyticus</name>
    <dbReference type="NCBI Taxonomy" id="2060666"/>
    <lineage>
        <taxon>Bacteria</taxon>
        <taxon>Bacillati</taxon>
        <taxon>Bacillota</taxon>
        <taxon>Bacilli</taxon>
        <taxon>Bacillales</taxon>
        <taxon>Paenibacillaceae</taxon>
        <taxon>Saccharibacillus</taxon>
    </lineage>
</organism>
<evidence type="ECO:0000313" key="1">
    <source>
        <dbReference type="EMBL" id="GGH79413.1"/>
    </source>
</evidence>
<comment type="caution">
    <text evidence="1">The sequence shown here is derived from an EMBL/GenBank/DDBJ whole genome shotgun (WGS) entry which is preliminary data.</text>
</comment>
<dbReference type="InterPro" id="IPR001611">
    <property type="entry name" value="Leu-rich_rpt"/>
</dbReference>
<accession>A0ABQ1ZU65</accession>
<dbReference type="Pfam" id="PF13855">
    <property type="entry name" value="LRR_8"/>
    <property type="match status" value="1"/>
</dbReference>
<evidence type="ECO:0000313" key="2">
    <source>
        <dbReference type="Proteomes" id="UP000605427"/>
    </source>
</evidence>
<dbReference type="InterPro" id="IPR050715">
    <property type="entry name" value="LRR-SigEffector_domain"/>
</dbReference>
<proteinExistence type="predicted"/>
<protein>
    <recommendedName>
        <fullName evidence="3">Leucine-rich repeat domain-containing protein</fullName>
    </recommendedName>
</protein>